<protein>
    <submittedName>
        <fullName evidence="1">Uncharacterized protein</fullName>
    </submittedName>
</protein>
<gene>
    <name evidence="1" type="ORF">PPRIM_AZ9-3.1.T0900011</name>
</gene>
<dbReference type="EMBL" id="CAJJDM010000093">
    <property type="protein sequence ID" value="CAD8092143.1"/>
    <property type="molecule type" value="Genomic_DNA"/>
</dbReference>
<dbReference type="AlphaFoldDB" id="A0A8S1NRA1"/>
<evidence type="ECO:0000313" key="2">
    <source>
        <dbReference type="Proteomes" id="UP000688137"/>
    </source>
</evidence>
<comment type="caution">
    <text evidence="1">The sequence shown here is derived from an EMBL/GenBank/DDBJ whole genome shotgun (WGS) entry which is preliminary data.</text>
</comment>
<dbReference type="Proteomes" id="UP000688137">
    <property type="component" value="Unassembled WGS sequence"/>
</dbReference>
<proteinExistence type="predicted"/>
<name>A0A8S1NRA1_PARPR</name>
<sequence>MQLKNRSNLNIYIFLILKIFKKGKKNQKYQIVESRKIYFRMQIQILTKKPIIYDFIEQDPMLDLNINSILFSPNQLTLIDGCSDVKIQVFELISEKLNYQKYCMNIKNQEDYF</sequence>
<accession>A0A8S1NRA1</accession>
<evidence type="ECO:0000313" key="1">
    <source>
        <dbReference type="EMBL" id="CAD8092143.1"/>
    </source>
</evidence>
<reference evidence="1" key="1">
    <citation type="submission" date="2021-01" db="EMBL/GenBank/DDBJ databases">
        <authorList>
            <consortium name="Genoscope - CEA"/>
            <person name="William W."/>
        </authorList>
    </citation>
    <scope>NUCLEOTIDE SEQUENCE</scope>
</reference>
<keyword evidence="2" id="KW-1185">Reference proteome</keyword>
<organism evidence="1 2">
    <name type="scientific">Paramecium primaurelia</name>
    <dbReference type="NCBI Taxonomy" id="5886"/>
    <lineage>
        <taxon>Eukaryota</taxon>
        <taxon>Sar</taxon>
        <taxon>Alveolata</taxon>
        <taxon>Ciliophora</taxon>
        <taxon>Intramacronucleata</taxon>
        <taxon>Oligohymenophorea</taxon>
        <taxon>Peniculida</taxon>
        <taxon>Parameciidae</taxon>
        <taxon>Paramecium</taxon>
    </lineage>
</organism>